<evidence type="ECO:0000313" key="3">
    <source>
        <dbReference type="RefSeq" id="XP_033176371.1"/>
    </source>
</evidence>
<reference evidence="3" key="1">
    <citation type="submission" date="2025-08" db="UniProtKB">
        <authorList>
            <consortium name="RefSeq"/>
        </authorList>
    </citation>
    <scope>IDENTIFICATION</scope>
</reference>
<keyword evidence="1" id="KW-0732">Signal</keyword>
<proteinExistence type="predicted"/>
<evidence type="ECO:0000256" key="1">
    <source>
        <dbReference type="SAM" id="SignalP"/>
    </source>
</evidence>
<accession>A0A6P8LSB4</accession>
<protein>
    <submittedName>
        <fullName evidence="3">Uncharacterized protein LOC117151603</fullName>
    </submittedName>
</protein>
<dbReference type="AlphaFoldDB" id="A0A6P8LSB4"/>
<sequence length="191" mass="21996">MSLYTIVGIIVCILLVNFTEKEFTEARIRSERFHVRHQGIYRQLRRIRHLIESSNQWRSKNLSKINDDGAVWMNSIAAQRKRRNLEIINDGFVVEVSRLQNASICNYTIEPVGEIFGSRVLSNLHHIKCNPTDLGNRCQSNTPHCCIQTYEIIDLPIPNNANEPVTIYTGCVCAHLHTIKAKNFKMKGLDY</sequence>
<dbReference type="GeneID" id="117151603"/>
<dbReference type="OrthoDB" id="7572169at2759"/>
<gene>
    <name evidence="3" type="primary">LOC117151603</name>
</gene>
<keyword evidence="2" id="KW-1185">Reference proteome</keyword>
<evidence type="ECO:0000313" key="2">
    <source>
        <dbReference type="Proteomes" id="UP000515180"/>
    </source>
</evidence>
<dbReference type="Proteomes" id="UP000515180">
    <property type="component" value="Unplaced"/>
</dbReference>
<feature type="signal peptide" evidence="1">
    <location>
        <begin position="1"/>
        <end position="21"/>
    </location>
</feature>
<name>A0A6P8LSB4_BOMIM</name>
<feature type="chain" id="PRO_5027640566" evidence="1">
    <location>
        <begin position="22"/>
        <end position="191"/>
    </location>
</feature>
<organism evidence="2 3">
    <name type="scientific">Bombus impatiens</name>
    <name type="common">Bumblebee</name>
    <dbReference type="NCBI Taxonomy" id="132113"/>
    <lineage>
        <taxon>Eukaryota</taxon>
        <taxon>Metazoa</taxon>
        <taxon>Ecdysozoa</taxon>
        <taxon>Arthropoda</taxon>
        <taxon>Hexapoda</taxon>
        <taxon>Insecta</taxon>
        <taxon>Pterygota</taxon>
        <taxon>Neoptera</taxon>
        <taxon>Endopterygota</taxon>
        <taxon>Hymenoptera</taxon>
        <taxon>Apocrita</taxon>
        <taxon>Aculeata</taxon>
        <taxon>Apoidea</taxon>
        <taxon>Anthophila</taxon>
        <taxon>Apidae</taxon>
        <taxon>Bombus</taxon>
        <taxon>Pyrobombus</taxon>
    </lineage>
</organism>
<dbReference type="RefSeq" id="XP_033176371.1">
    <property type="nucleotide sequence ID" value="XM_033320480.1"/>
</dbReference>